<feature type="region of interest" description="Disordered" evidence="1">
    <location>
        <begin position="1"/>
        <end position="29"/>
    </location>
</feature>
<reference evidence="2" key="1">
    <citation type="submission" date="2021-10" db="EMBL/GenBank/DDBJ databases">
        <title>Melipona bicolor Genome sequencing and assembly.</title>
        <authorList>
            <person name="Araujo N.S."/>
            <person name="Arias M.C."/>
        </authorList>
    </citation>
    <scope>NUCLEOTIDE SEQUENCE</scope>
    <source>
        <strain evidence="2">USP_2M_L1-L4_2017</strain>
        <tissue evidence="2">Whole body</tissue>
    </source>
</reference>
<organism evidence="2 3">
    <name type="scientific">Melipona bicolor</name>
    <dbReference type="NCBI Taxonomy" id="60889"/>
    <lineage>
        <taxon>Eukaryota</taxon>
        <taxon>Metazoa</taxon>
        <taxon>Ecdysozoa</taxon>
        <taxon>Arthropoda</taxon>
        <taxon>Hexapoda</taxon>
        <taxon>Insecta</taxon>
        <taxon>Pterygota</taxon>
        <taxon>Neoptera</taxon>
        <taxon>Endopterygota</taxon>
        <taxon>Hymenoptera</taxon>
        <taxon>Apocrita</taxon>
        <taxon>Aculeata</taxon>
        <taxon>Apoidea</taxon>
        <taxon>Anthophila</taxon>
        <taxon>Apidae</taxon>
        <taxon>Melipona</taxon>
    </lineage>
</organism>
<gene>
    <name evidence="2" type="ORF">K0M31_002870</name>
</gene>
<protein>
    <submittedName>
        <fullName evidence="2">Uncharacterized protein</fullName>
    </submittedName>
</protein>
<evidence type="ECO:0000256" key="1">
    <source>
        <dbReference type="SAM" id="MobiDB-lite"/>
    </source>
</evidence>
<keyword evidence="3" id="KW-1185">Reference proteome</keyword>
<evidence type="ECO:0000313" key="3">
    <source>
        <dbReference type="Proteomes" id="UP001177670"/>
    </source>
</evidence>
<name>A0AA40G0S7_9HYME</name>
<accession>A0AA40G0S7</accession>
<evidence type="ECO:0000313" key="2">
    <source>
        <dbReference type="EMBL" id="KAK1128405.1"/>
    </source>
</evidence>
<dbReference type="AlphaFoldDB" id="A0AA40G0S7"/>
<comment type="caution">
    <text evidence="2">The sequence shown here is derived from an EMBL/GenBank/DDBJ whole genome shotgun (WGS) entry which is preliminary data.</text>
</comment>
<feature type="compositionally biased region" description="Basic and acidic residues" evidence="1">
    <location>
        <begin position="1"/>
        <end position="14"/>
    </location>
</feature>
<dbReference type="EMBL" id="JAHYIQ010000010">
    <property type="protein sequence ID" value="KAK1128405.1"/>
    <property type="molecule type" value="Genomic_DNA"/>
</dbReference>
<sequence>MLQNADERSPKSEDISVASTSPEEERKDLRALIGLELVVDYVKEPKGDASNEQTSQVTE</sequence>
<dbReference type="Proteomes" id="UP001177670">
    <property type="component" value="Unassembled WGS sequence"/>
</dbReference>
<proteinExistence type="predicted"/>